<accession>A0AAD9LA18</accession>
<protein>
    <submittedName>
        <fullName evidence="2">Uncharacterized protein</fullName>
    </submittedName>
</protein>
<feature type="region of interest" description="Disordered" evidence="1">
    <location>
        <begin position="309"/>
        <end position="328"/>
    </location>
</feature>
<name>A0AAD9LA18_PAPLA</name>
<sequence length="634" mass="69587">MVTEEAPPELQRPVLESFQYHEFPVLGYFYGLNDTEGTEDGSHMDEDEISPTASKEIGVIYSLPTNGSVLRLSDVPEELPLNKPWRWGLSSWPDPVWRQPVVRTYKGKVQSEGSPTIILSDGSIIDVSGGLLLFQLEGDKAAGDKSPISQIDRDTIVTLFYPTDEGTGIYSGTAKVQVLEGDREGSFDTISIQSRGQAKSDVLGVERDEKDVFTRHGEDGSLTEFTNPGDEAGTPAEHLLIMRRWLPVTDKSKIEQTEIKVLDLTTSQAHLTGESLIEPEGHSLPLSGTGQTYTHPVKLEFATVDGRTVIKGSKPDTPTVPRKDMPPNNAWHMLGKGFYPEQAFSSLIGQVHSSQHQIVHKTPSDLPLQGATICLPYERGVIPRENGIQKIPEDFQGARFQGPVWMFVPAETWTSRATGKPTRLEVADAAIRLRGSSLSECTLKFPHSTEGQSPEVSGDEAVQIDWEKGGFTFIQPFTTQTITFHGVDTTMTDGSQVVNATHYVPDDLNASLLALSTHASMTNAPEGEPGSERAIVHRSCIDEELLDLLLHFEICVYATYVYRGSDDALGKPRSRCQKTNEQLTDPSIPRHPSPETFRHKPAGLVLKLADLSPHASPSARLLVFAFSARTPACP</sequence>
<gene>
    <name evidence="2" type="ORF">DB88DRAFT_544291</name>
</gene>
<evidence type="ECO:0000313" key="2">
    <source>
        <dbReference type="EMBL" id="KAK1928042.1"/>
    </source>
</evidence>
<dbReference type="AlphaFoldDB" id="A0AAD9LA18"/>
<evidence type="ECO:0000313" key="3">
    <source>
        <dbReference type="Proteomes" id="UP001182556"/>
    </source>
</evidence>
<feature type="region of interest" description="Disordered" evidence="1">
    <location>
        <begin position="568"/>
        <end position="596"/>
    </location>
</feature>
<comment type="caution">
    <text evidence="2">The sequence shown here is derived from an EMBL/GenBank/DDBJ whole genome shotgun (WGS) entry which is preliminary data.</text>
</comment>
<keyword evidence="3" id="KW-1185">Reference proteome</keyword>
<evidence type="ECO:0000256" key="1">
    <source>
        <dbReference type="SAM" id="MobiDB-lite"/>
    </source>
</evidence>
<proteinExistence type="predicted"/>
<dbReference type="Proteomes" id="UP001182556">
    <property type="component" value="Unassembled WGS sequence"/>
</dbReference>
<dbReference type="EMBL" id="JAODAN010000001">
    <property type="protein sequence ID" value="KAK1928042.1"/>
    <property type="molecule type" value="Genomic_DNA"/>
</dbReference>
<reference evidence="2" key="1">
    <citation type="submission" date="2023-02" db="EMBL/GenBank/DDBJ databases">
        <title>Identification and recombinant expression of a fungal hydrolase from Papiliotrema laurentii that hydrolyzes apple cutin and clears colloidal polyester polyurethane.</title>
        <authorList>
            <consortium name="DOE Joint Genome Institute"/>
            <person name="Roman V.A."/>
            <person name="Bojanowski C."/>
            <person name="Crable B.R."/>
            <person name="Wagner D.N."/>
            <person name="Hung C.S."/>
            <person name="Nadeau L.J."/>
            <person name="Schratz L."/>
            <person name="Haridas S."/>
            <person name="Pangilinan J."/>
            <person name="Lipzen A."/>
            <person name="Na H."/>
            <person name="Yan M."/>
            <person name="Ng V."/>
            <person name="Grigoriev I.V."/>
            <person name="Spatafora J.W."/>
            <person name="Barlow D."/>
            <person name="Biffinger J."/>
            <person name="Kelley-Loughnane N."/>
            <person name="Varaljay V.A."/>
            <person name="Crookes-Goodson W.J."/>
        </authorList>
    </citation>
    <scope>NUCLEOTIDE SEQUENCE</scope>
    <source>
        <strain evidence="2">5307AH</strain>
    </source>
</reference>
<organism evidence="2 3">
    <name type="scientific">Papiliotrema laurentii</name>
    <name type="common">Cryptococcus laurentii</name>
    <dbReference type="NCBI Taxonomy" id="5418"/>
    <lineage>
        <taxon>Eukaryota</taxon>
        <taxon>Fungi</taxon>
        <taxon>Dikarya</taxon>
        <taxon>Basidiomycota</taxon>
        <taxon>Agaricomycotina</taxon>
        <taxon>Tremellomycetes</taxon>
        <taxon>Tremellales</taxon>
        <taxon>Rhynchogastremaceae</taxon>
        <taxon>Papiliotrema</taxon>
    </lineage>
</organism>